<organism evidence="1 2">
    <name type="scientific">Clonorchis sinensis</name>
    <name type="common">Chinese liver fluke</name>
    <dbReference type="NCBI Taxonomy" id="79923"/>
    <lineage>
        <taxon>Eukaryota</taxon>
        <taxon>Metazoa</taxon>
        <taxon>Spiralia</taxon>
        <taxon>Lophotrochozoa</taxon>
        <taxon>Platyhelminthes</taxon>
        <taxon>Trematoda</taxon>
        <taxon>Digenea</taxon>
        <taxon>Opisthorchiida</taxon>
        <taxon>Opisthorchiata</taxon>
        <taxon>Opisthorchiidae</taxon>
        <taxon>Clonorchis</taxon>
    </lineage>
</organism>
<reference evidence="1 2" key="2">
    <citation type="journal article" date="2021" name="Genomics">
        <title>High-quality reference genome for Clonorchis sinensis.</title>
        <authorList>
            <person name="Young N.D."/>
            <person name="Stroehlein A.J."/>
            <person name="Kinkar L."/>
            <person name="Wang T."/>
            <person name="Sohn W.M."/>
            <person name="Chang B.C.H."/>
            <person name="Kaur P."/>
            <person name="Weisz D."/>
            <person name="Dudchenko O."/>
            <person name="Aiden E.L."/>
            <person name="Korhonen P.K."/>
            <person name="Gasser R.B."/>
        </authorList>
    </citation>
    <scope>NUCLEOTIDE SEQUENCE [LARGE SCALE GENOMIC DNA]</scope>
    <source>
        <strain evidence="1">Cs-k2</strain>
    </source>
</reference>
<evidence type="ECO:0000313" key="2">
    <source>
        <dbReference type="Proteomes" id="UP000286415"/>
    </source>
</evidence>
<keyword evidence="2" id="KW-1185">Reference proteome</keyword>
<evidence type="ECO:0000313" key="1">
    <source>
        <dbReference type="EMBL" id="KAG5449673.1"/>
    </source>
</evidence>
<dbReference type="EMBL" id="NIRI02000042">
    <property type="protein sequence ID" value="KAG5449673.1"/>
    <property type="molecule type" value="Genomic_DNA"/>
</dbReference>
<name>A0A8T1MKK0_CLOSI</name>
<dbReference type="AlphaFoldDB" id="A0A8T1MKK0"/>
<accession>A0A8T1MKK0</accession>
<proteinExistence type="predicted"/>
<sequence length="116" mass="13345">LVFFLHTYVDLIFGLMPTKLAGKLSIVGDVYKNHSVCTYGSEDENAVRESLVAFVQDKLRTHPVLAKTKKKIEKVSFRKDRKNHLEAELIITYQIMNIKPLIENETLNGVHERLFS</sequence>
<feature type="non-terminal residue" evidence="1">
    <location>
        <position position="1"/>
    </location>
</feature>
<dbReference type="Proteomes" id="UP000286415">
    <property type="component" value="Unassembled WGS sequence"/>
</dbReference>
<gene>
    <name evidence="1" type="ORF">CSKR_201019</name>
</gene>
<protein>
    <submittedName>
        <fullName evidence="1">Uncharacterized protein</fullName>
    </submittedName>
</protein>
<comment type="caution">
    <text evidence="1">The sequence shown here is derived from an EMBL/GenBank/DDBJ whole genome shotgun (WGS) entry which is preliminary data.</text>
</comment>
<reference evidence="1 2" key="1">
    <citation type="journal article" date="2018" name="Biotechnol. Adv.">
        <title>Improved genomic resources and new bioinformatic workflow for the carcinogenic parasite Clonorchis sinensis: Biotechnological implications.</title>
        <authorList>
            <person name="Wang D."/>
            <person name="Korhonen P.K."/>
            <person name="Gasser R.B."/>
            <person name="Young N.D."/>
        </authorList>
    </citation>
    <scope>NUCLEOTIDE SEQUENCE [LARGE SCALE GENOMIC DNA]</scope>
    <source>
        <strain evidence="1">Cs-k2</strain>
    </source>
</reference>